<dbReference type="FunFam" id="3.20.20.20:FF:000001">
    <property type="entry name" value="4-hydroxy-3-methylbut-2-en-1-yl diphosphate synthase (flavodoxin)"/>
    <property type="match status" value="1"/>
</dbReference>
<accession>A0A4R6UN07</accession>
<feature type="binding site" evidence="7">
    <location>
        <position position="270"/>
    </location>
    <ligand>
        <name>[4Fe-4S] cluster</name>
        <dbReference type="ChEBI" id="CHEBI:49883"/>
    </ligand>
</feature>
<dbReference type="UniPathway" id="UPA00056">
    <property type="reaction ID" value="UER00096"/>
</dbReference>
<dbReference type="InterPro" id="IPR045854">
    <property type="entry name" value="NO2/SO3_Rdtase_4Fe4S_sf"/>
</dbReference>
<dbReference type="GO" id="GO:0016114">
    <property type="term" value="P:terpenoid biosynthetic process"/>
    <property type="evidence" value="ECO:0007669"/>
    <property type="project" value="InterPro"/>
</dbReference>
<keyword evidence="6 7" id="KW-0414">Isoprene biosynthesis</keyword>
<organism evidence="10 11">
    <name type="scientific">Permianibacter aggregans</name>
    <dbReference type="NCBI Taxonomy" id="1510150"/>
    <lineage>
        <taxon>Bacteria</taxon>
        <taxon>Pseudomonadati</taxon>
        <taxon>Pseudomonadota</taxon>
        <taxon>Gammaproteobacteria</taxon>
        <taxon>Pseudomonadales</taxon>
        <taxon>Pseudomonadaceae</taxon>
        <taxon>Permianibacter</taxon>
    </lineage>
</organism>
<dbReference type="Proteomes" id="UP000295375">
    <property type="component" value="Unassembled WGS sequence"/>
</dbReference>
<dbReference type="NCBIfam" id="TIGR00612">
    <property type="entry name" value="ispG_gcpE"/>
    <property type="match status" value="1"/>
</dbReference>
<dbReference type="Gene3D" id="3.20.20.20">
    <property type="entry name" value="Dihydropteroate synthase-like"/>
    <property type="match status" value="1"/>
</dbReference>
<dbReference type="NCBIfam" id="NF001540">
    <property type="entry name" value="PRK00366.1"/>
    <property type="match status" value="1"/>
</dbReference>
<evidence type="ECO:0000256" key="6">
    <source>
        <dbReference type="ARBA" id="ARBA00023229"/>
    </source>
</evidence>
<comment type="cofactor">
    <cofactor evidence="7">
        <name>[4Fe-4S] cluster</name>
        <dbReference type="ChEBI" id="CHEBI:49883"/>
    </cofactor>
    <text evidence="7">Binds 1 [4Fe-4S] cluster.</text>
</comment>
<dbReference type="GO" id="GO:0005506">
    <property type="term" value="F:iron ion binding"/>
    <property type="evidence" value="ECO:0007669"/>
    <property type="project" value="InterPro"/>
</dbReference>
<comment type="pathway">
    <text evidence="7">Isoprenoid biosynthesis; isopentenyl diphosphate biosynthesis via DXP pathway; isopentenyl diphosphate from 1-deoxy-D-xylulose 5-phosphate: step 5/6.</text>
</comment>
<proteinExistence type="inferred from homology"/>
<keyword evidence="4 7" id="KW-0408">Iron</keyword>
<keyword evidence="3 7" id="KW-0560">Oxidoreductase</keyword>
<keyword evidence="11" id="KW-1185">Reference proteome</keyword>
<evidence type="ECO:0000256" key="3">
    <source>
        <dbReference type="ARBA" id="ARBA00023002"/>
    </source>
</evidence>
<evidence type="ECO:0000256" key="5">
    <source>
        <dbReference type="ARBA" id="ARBA00023014"/>
    </source>
</evidence>
<dbReference type="AlphaFoldDB" id="A0A4R6UN07"/>
<evidence type="ECO:0000313" key="11">
    <source>
        <dbReference type="Proteomes" id="UP000295375"/>
    </source>
</evidence>
<keyword evidence="1 7" id="KW-0004">4Fe-4S</keyword>
<dbReference type="GO" id="GO:0019288">
    <property type="term" value="P:isopentenyl diphosphate biosynthetic process, methylerythritol 4-phosphate pathway"/>
    <property type="evidence" value="ECO:0007669"/>
    <property type="project" value="UniProtKB-UniRule"/>
</dbReference>
<evidence type="ECO:0000259" key="9">
    <source>
        <dbReference type="Pfam" id="PF26540"/>
    </source>
</evidence>
<dbReference type="InterPro" id="IPR016425">
    <property type="entry name" value="IspG_bac"/>
</dbReference>
<dbReference type="PIRSF" id="PIRSF004640">
    <property type="entry name" value="IspG"/>
    <property type="match status" value="1"/>
</dbReference>
<evidence type="ECO:0000256" key="2">
    <source>
        <dbReference type="ARBA" id="ARBA00022723"/>
    </source>
</evidence>
<dbReference type="EC" id="1.17.7.3" evidence="7"/>
<dbReference type="RefSeq" id="WP_133590688.1">
    <property type="nucleotide sequence ID" value="NZ_CP037953.1"/>
</dbReference>
<dbReference type="HAMAP" id="MF_00159">
    <property type="entry name" value="IspG"/>
    <property type="match status" value="1"/>
</dbReference>
<evidence type="ECO:0000259" key="8">
    <source>
        <dbReference type="Pfam" id="PF04551"/>
    </source>
</evidence>
<feature type="domain" description="IspG C-terminal" evidence="9">
    <location>
        <begin position="266"/>
        <end position="352"/>
    </location>
</feature>
<dbReference type="InterPro" id="IPR011005">
    <property type="entry name" value="Dihydropteroate_synth-like_sf"/>
</dbReference>
<protein>
    <recommendedName>
        <fullName evidence="7">4-hydroxy-3-methylbut-2-en-1-yl diphosphate synthase (flavodoxin)</fullName>
        <ecNumber evidence="7">1.17.7.3</ecNumber>
    </recommendedName>
    <alternativeName>
        <fullName evidence="7">1-hydroxy-2-methyl-2-(E)-butenyl 4-diphosphate synthase</fullName>
    </alternativeName>
</protein>
<dbReference type="InterPro" id="IPR058578">
    <property type="entry name" value="IspG_TIM"/>
</dbReference>
<gene>
    <name evidence="7" type="primary">ispG</name>
    <name evidence="10" type="ORF">EV696_108142</name>
</gene>
<dbReference type="Gene3D" id="3.30.413.10">
    <property type="entry name" value="Sulfite Reductase Hemoprotein, domain 1"/>
    <property type="match status" value="1"/>
</dbReference>
<feature type="binding site" evidence="7">
    <location>
        <position position="312"/>
    </location>
    <ligand>
        <name>[4Fe-4S] cluster</name>
        <dbReference type="ChEBI" id="CHEBI:49883"/>
    </ligand>
</feature>
<dbReference type="SUPFAM" id="SSF56014">
    <property type="entry name" value="Nitrite and sulphite reductase 4Fe-4S domain-like"/>
    <property type="match status" value="1"/>
</dbReference>
<evidence type="ECO:0000256" key="1">
    <source>
        <dbReference type="ARBA" id="ARBA00022485"/>
    </source>
</evidence>
<sequence length="378" mass="41256">MKVQSWIQRRPTRQIKVGNVLIGGDAPISVQSMTNTETTEVEATVKQIQQLANAGADIVRVSVPTMDAAEAFKLIRQQSPVPLVADIHFDYRIALKVADYGVDCLRINPGNIGKEERIRAVVEAARDRGIPIRIGVNAGSLEKELQEKYGEPTPEALVESAFRHIDILDRLNFHDFKVSVKASNVYMAVHAYRLLSKQIDNPLHLGITEAGGFRSGSVKSAIGLGMLLAEGIGDTIRVSLAADPVEEVKVGWDILKSLNLRTRGVNIIACPTCSRAEFDVIATVNELERRLEDVRLPLDVSVIGCVVNGPGEASESDVGLTGGFSGSMLYNDGEKQEKIPNDQILERLEKAVRLKVAEREQLIHSASKGAPVLKVENQ</sequence>
<name>A0A4R6UN07_9GAMM</name>
<dbReference type="GO" id="GO:0046429">
    <property type="term" value="F:4-hydroxy-3-methylbut-2-en-1-yl diphosphate synthase activity (ferredoxin)"/>
    <property type="evidence" value="ECO:0007669"/>
    <property type="project" value="UniProtKB-UniRule"/>
</dbReference>
<evidence type="ECO:0000256" key="4">
    <source>
        <dbReference type="ARBA" id="ARBA00023004"/>
    </source>
</evidence>
<dbReference type="EMBL" id="SNYM01000008">
    <property type="protein sequence ID" value="TDQ48162.1"/>
    <property type="molecule type" value="Genomic_DNA"/>
</dbReference>
<dbReference type="OrthoDB" id="9803214at2"/>
<comment type="catalytic activity">
    <reaction evidence="7">
        <text>(2E)-4-hydroxy-3-methylbut-2-enyl diphosphate + oxidized [flavodoxin] + H2O + 2 H(+) = 2-C-methyl-D-erythritol 2,4-cyclic diphosphate + reduced [flavodoxin]</text>
        <dbReference type="Rhea" id="RHEA:43604"/>
        <dbReference type="Rhea" id="RHEA-COMP:10622"/>
        <dbReference type="Rhea" id="RHEA-COMP:10623"/>
        <dbReference type="ChEBI" id="CHEBI:15377"/>
        <dbReference type="ChEBI" id="CHEBI:15378"/>
        <dbReference type="ChEBI" id="CHEBI:57618"/>
        <dbReference type="ChEBI" id="CHEBI:58210"/>
        <dbReference type="ChEBI" id="CHEBI:58483"/>
        <dbReference type="ChEBI" id="CHEBI:128753"/>
        <dbReference type="EC" id="1.17.7.3"/>
    </reaction>
</comment>
<comment type="similarity">
    <text evidence="7">Belongs to the IspG family.</text>
</comment>
<reference evidence="10 11" key="1">
    <citation type="submission" date="2019-03" db="EMBL/GenBank/DDBJ databases">
        <title>Genomic Encyclopedia of Type Strains, Phase IV (KMG-IV): sequencing the most valuable type-strain genomes for metagenomic binning, comparative biology and taxonomic classification.</title>
        <authorList>
            <person name="Goeker M."/>
        </authorList>
    </citation>
    <scope>NUCLEOTIDE SEQUENCE [LARGE SCALE GENOMIC DNA]</scope>
    <source>
        <strain evidence="10 11">DSM 103792</strain>
    </source>
</reference>
<comment type="function">
    <text evidence="7">Converts 2C-methyl-D-erythritol 2,4-cyclodiphosphate (ME-2,4cPP) into 1-hydroxy-2-methyl-2-(E)-butenyl 4-diphosphate.</text>
</comment>
<evidence type="ECO:0000313" key="10">
    <source>
        <dbReference type="EMBL" id="TDQ48162.1"/>
    </source>
</evidence>
<keyword evidence="5 7" id="KW-0411">Iron-sulfur</keyword>
<dbReference type="InterPro" id="IPR058579">
    <property type="entry name" value="IspG_C"/>
</dbReference>
<dbReference type="Pfam" id="PF26540">
    <property type="entry name" value="GcpE_C"/>
    <property type="match status" value="1"/>
</dbReference>
<feature type="binding site" evidence="7">
    <location>
        <position position="273"/>
    </location>
    <ligand>
        <name>[4Fe-4S] cluster</name>
        <dbReference type="ChEBI" id="CHEBI:49883"/>
    </ligand>
</feature>
<dbReference type="InterPro" id="IPR004588">
    <property type="entry name" value="IspG_bac-typ"/>
</dbReference>
<dbReference type="GO" id="GO:0051539">
    <property type="term" value="F:4 iron, 4 sulfur cluster binding"/>
    <property type="evidence" value="ECO:0007669"/>
    <property type="project" value="UniProtKB-UniRule"/>
</dbReference>
<dbReference type="SUPFAM" id="SSF51717">
    <property type="entry name" value="Dihydropteroate synthetase-like"/>
    <property type="match status" value="1"/>
</dbReference>
<evidence type="ECO:0000256" key="7">
    <source>
        <dbReference type="HAMAP-Rule" id="MF_00159"/>
    </source>
</evidence>
<comment type="caution">
    <text evidence="10">The sequence shown here is derived from an EMBL/GenBank/DDBJ whole genome shotgun (WGS) entry which is preliminary data.</text>
</comment>
<feature type="binding site" evidence="7">
    <location>
        <position position="305"/>
    </location>
    <ligand>
        <name>[4Fe-4S] cluster</name>
        <dbReference type="ChEBI" id="CHEBI:49883"/>
    </ligand>
</feature>
<keyword evidence="2 7" id="KW-0479">Metal-binding</keyword>
<dbReference type="PANTHER" id="PTHR30454:SF0">
    <property type="entry name" value="4-HYDROXY-3-METHYLBUT-2-EN-1-YL DIPHOSPHATE SYNTHASE (FERREDOXIN), CHLOROPLASTIC"/>
    <property type="match status" value="1"/>
</dbReference>
<feature type="domain" description="IspG TIM-barrel" evidence="8">
    <location>
        <begin position="12"/>
        <end position="252"/>
    </location>
</feature>
<dbReference type="PANTHER" id="PTHR30454">
    <property type="entry name" value="4-HYDROXY-3-METHYLBUT-2-EN-1-YL DIPHOSPHATE SYNTHASE"/>
    <property type="match status" value="1"/>
</dbReference>
<dbReference type="GO" id="GO:0141197">
    <property type="term" value="F:4-hydroxy-3-methylbut-2-enyl-diphosphate synthase activity (flavodoxin)"/>
    <property type="evidence" value="ECO:0007669"/>
    <property type="project" value="UniProtKB-EC"/>
</dbReference>
<dbReference type="Pfam" id="PF04551">
    <property type="entry name" value="GcpE"/>
    <property type="match status" value="1"/>
</dbReference>